<feature type="transmembrane region" description="Helical" evidence="8">
    <location>
        <begin position="280"/>
        <end position="300"/>
    </location>
</feature>
<evidence type="ECO:0000256" key="2">
    <source>
        <dbReference type="ARBA" id="ARBA00022448"/>
    </source>
</evidence>
<dbReference type="AlphaFoldDB" id="A0A521FF18"/>
<sequence length="444" mass="47195">MTDTTARLAPDATGTVLRRAGMASFMGTFVEWFDYASYGFLATVIAVVFIPATDARTALIATYAVFALSFIVRPIGGIIWGHFGDRIGRQKTLSLSIFIMSAATFVIAFLPTYDMIGLWAVGLLLATRLVQGFAASGEYAGAASFLAEYAPDDKRGMLTCLVPAGEAAGLLAASLFVAILHGVLTVEQLHSWGWRLPFLMALPLGYVGAYIRRKLDETPHFKALERAQHVPQTPVIELMTNHRREVLIAFGGTLLNAVGFYLVLSYMPTYLAAELGVSETAAFIGSTVSLAVYLGSIFVMGALSDRIGRKKVLMACSALFAILTVPMFAMLSSAAFTGLISPGFLVILGIWSLFGALLSMNGGTLPTFLCELFPTRVRFSGFALSFNSANALFGGTAPLIATWLIGATGSKLAPAWFLVVAAIVTFAAIAISTAGKAGSALQRD</sequence>
<dbReference type="EMBL" id="FXTK01000021">
    <property type="protein sequence ID" value="SMO94574.1"/>
    <property type="molecule type" value="Genomic_DNA"/>
</dbReference>
<keyword evidence="6 8" id="KW-1133">Transmembrane helix</keyword>
<dbReference type="Proteomes" id="UP000319014">
    <property type="component" value="Unassembled WGS sequence"/>
</dbReference>
<evidence type="ECO:0000256" key="6">
    <source>
        <dbReference type="ARBA" id="ARBA00022989"/>
    </source>
</evidence>
<name>A0A521FF18_9RHOB</name>
<dbReference type="InterPro" id="IPR051084">
    <property type="entry name" value="H+-coupled_symporters"/>
</dbReference>
<evidence type="ECO:0000256" key="3">
    <source>
        <dbReference type="ARBA" id="ARBA00022475"/>
    </source>
</evidence>
<feature type="transmembrane region" description="Helical" evidence="8">
    <location>
        <begin position="381"/>
        <end position="406"/>
    </location>
</feature>
<dbReference type="InterPro" id="IPR005828">
    <property type="entry name" value="MFS_sugar_transport-like"/>
</dbReference>
<reference evidence="10 11" key="1">
    <citation type="submission" date="2017-05" db="EMBL/GenBank/DDBJ databases">
        <authorList>
            <person name="Varghese N."/>
            <person name="Submissions S."/>
        </authorList>
    </citation>
    <scope>NUCLEOTIDE SEQUENCE [LARGE SCALE GENOMIC DNA]</scope>
    <source>
        <strain evidence="10 11">DSM 100094</strain>
    </source>
</reference>
<dbReference type="GO" id="GO:0005886">
    <property type="term" value="C:plasma membrane"/>
    <property type="evidence" value="ECO:0007669"/>
    <property type="project" value="UniProtKB-SubCell"/>
</dbReference>
<feature type="transmembrane region" description="Helical" evidence="8">
    <location>
        <begin position="246"/>
        <end position="268"/>
    </location>
</feature>
<dbReference type="Gene3D" id="1.20.1250.20">
    <property type="entry name" value="MFS general substrate transporter like domains"/>
    <property type="match status" value="2"/>
</dbReference>
<dbReference type="Pfam" id="PF00083">
    <property type="entry name" value="Sugar_tr"/>
    <property type="match status" value="2"/>
</dbReference>
<dbReference type="PANTHER" id="PTHR43528">
    <property type="entry name" value="ALPHA-KETOGLUTARATE PERMEASE"/>
    <property type="match status" value="1"/>
</dbReference>
<organism evidence="10 11">
    <name type="scientific">Paracoccus laeviglucosivorans</name>
    <dbReference type="NCBI Taxonomy" id="1197861"/>
    <lineage>
        <taxon>Bacteria</taxon>
        <taxon>Pseudomonadati</taxon>
        <taxon>Pseudomonadota</taxon>
        <taxon>Alphaproteobacteria</taxon>
        <taxon>Rhodobacterales</taxon>
        <taxon>Paracoccaceae</taxon>
        <taxon>Paracoccus</taxon>
    </lineage>
</organism>
<feature type="transmembrane region" description="Helical" evidence="8">
    <location>
        <begin position="32"/>
        <end position="52"/>
    </location>
</feature>
<evidence type="ECO:0000313" key="11">
    <source>
        <dbReference type="Proteomes" id="UP000319014"/>
    </source>
</evidence>
<dbReference type="InterPro" id="IPR020846">
    <property type="entry name" value="MFS_dom"/>
</dbReference>
<feature type="transmembrane region" description="Helical" evidence="8">
    <location>
        <begin position="156"/>
        <end position="180"/>
    </location>
</feature>
<protein>
    <submittedName>
        <fullName evidence="10">MFS transporter, MHS family, proline/betaine transporter</fullName>
    </submittedName>
</protein>
<keyword evidence="2" id="KW-0813">Transport</keyword>
<evidence type="ECO:0000256" key="8">
    <source>
        <dbReference type="SAM" id="Phobius"/>
    </source>
</evidence>
<feature type="transmembrane region" description="Helical" evidence="8">
    <location>
        <begin position="92"/>
        <end position="110"/>
    </location>
</feature>
<dbReference type="OrthoDB" id="9783227at2"/>
<evidence type="ECO:0000259" key="9">
    <source>
        <dbReference type="PROSITE" id="PS50850"/>
    </source>
</evidence>
<proteinExistence type="predicted"/>
<dbReference type="FunFam" id="1.20.1250.20:FF:000001">
    <property type="entry name" value="Dicarboxylate MFS transporter"/>
    <property type="match status" value="1"/>
</dbReference>
<feature type="transmembrane region" description="Helical" evidence="8">
    <location>
        <begin position="312"/>
        <end position="333"/>
    </location>
</feature>
<evidence type="ECO:0000256" key="4">
    <source>
        <dbReference type="ARBA" id="ARBA00022692"/>
    </source>
</evidence>
<evidence type="ECO:0000256" key="5">
    <source>
        <dbReference type="ARBA" id="ARBA00022847"/>
    </source>
</evidence>
<keyword evidence="7 8" id="KW-0472">Membrane</keyword>
<evidence type="ECO:0000256" key="1">
    <source>
        <dbReference type="ARBA" id="ARBA00004651"/>
    </source>
</evidence>
<evidence type="ECO:0000256" key="7">
    <source>
        <dbReference type="ARBA" id="ARBA00023136"/>
    </source>
</evidence>
<keyword evidence="4 8" id="KW-0812">Transmembrane</keyword>
<dbReference type="PROSITE" id="PS50850">
    <property type="entry name" value="MFS"/>
    <property type="match status" value="1"/>
</dbReference>
<dbReference type="InterPro" id="IPR036259">
    <property type="entry name" value="MFS_trans_sf"/>
</dbReference>
<feature type="transmembrane region" description="Helical" evidence="8">
    <location>
        <begin position="192"/>
        <end position="211"/>
    </location>
</feature>
<dbReference type="InterPro" id="IPR005829">
    <property type="entry name" value="Sugar_transporter_CS"/>
</dbReference>
<feature type="domain" description="Major facilitator superfamily (MFS) profile" evidence="9">
    <location>
        <begin position="20"/>
        <end position="439"/>
    </location>
</feature>
<comment type="subcellular location">
    <subcellularLocation>
        <location evidence="1">Cell membrane</location>
        <topology evidence="1">Multi-pass membrane protein</topology>
    </subcellularLocation>
</comment>
<gene>
    <name evidence="10" type="ORF">SAMN06265221_12126</name>
</gene>
<dbReference type="PANTHER" id="PTHR43528:SF1">
    <property type="entry name" value="ALPHA-KETOGLUTARATE PERMEASE"/>
    <property type="match status" value="1"/>
</dbReference>
<evidence type="ECO:0000313" key="10">
    <source>
        <dbReference type="EMBL" id="SMO94574.1"/>
    </source>
</evidence>
<feature type="transmembrane region" description="Helical" evidence="8">
    <location>
        <begin position="412"/>
        <end position="434"/>
    </location>
</feature>
<dbReference type="PROSITE" id="PS00216">
    <property type="entry name" value="SUGAR_TRANSPORT_1"/>
    <property type="match status" value="1"/>
</dbReference>
<dbReference type="RefSeq" id="WP_142664486.1">
    <property type="nucleotide sequence ID" value="NZ_FXTK01000021.1"/>
</dbReference>
<keyword evidence="11" id="KW-1185">Reference proteome</keyword>
<dbReference type="GO" id="GO:0015293">
    <property type="term" value="F:symporter activity"/>
    <property type="evidence" value="ECO:0007669"/>
    <property type="project" value="UniProtKB-KW"/>
</dbReference>
<keyword evidence="5" id="KW-0769">Symport</keyword>
<accession>A0A521FF18</accession>
<dbReference type="SUPFAM" id="SSF103473">
    <property type="entry name" value="MFS general substrate transporter"/>
    <property type="match status" value="1"/>
</dbReference>
<feature type="transmembrane region" description="Helical" evidence="8">
    <location>
        <begin position="339"/>
        <end position="360"/>
    </location>
</feature>
<keyword evidence="3" id="KW-1003">Cell membrane</keyword>
<feature type="transmembrane region" description="Helical" evidence="8">
    <location>
        <begin position="58"/>
        <end position="80"/>
    </location>
</feature>